<dbReference type="EMBL" id="MASQ01000078">
    <property type="protein sequence ID" value="OCB03097.1"/>
    <property type="molecule type" value="Genomic_DNA"/>
</dbReference>
<dbReference type="RefSeq" id="WP_065413108.1">
    <property type="nucleotide sequence ID" value="NZ_MASQ01000078.1"/>
</dbReference>
<sequence>MNKNDFQVQFAANFVASEIRKNGTNVSSRMAQLKAIYAREDFAMTELTELLNPDWKSQAQIEAEQAAAEEAAAAVTAKPHRKAA</sequence>
<evidence type="ECO:0000313" key="2">
    <source>
        <dbReference type="Proteomes" id="UP000093129"/>
    </source>
</evidence>
<protein>
    <submittedName>
        <fullName evidence="1">Uncharacterized protein</fullName>
    </submittedName>
</protein>
<gene>
    <name evidence="1" type="ORF">BBC27_09620</name>
</gene>
<reference evidence="1 2" key="1">
    <citation type="submission" date="2016-07" db="EMBL/GenBank/DDBJ databases">
        <title>Draft genome of a psychrotolerant acidophile Acidithiobacillus ferrivorans strain YL15.</title>
        <authorList>
            <person name="Peng T."/>
            <person name="Ma L."/>
            <person name="Nan M."/>
            <person name="An N."/>
            <person name="Wang M."/>
            <person name="Qiu G."/>
            <person name="Zeng W."/>
        </authorList>
    </citation>
    <scope>NUCLEOTIDE SEQUENCE [LARGE SCALE GENOMIC DNA]</scope>
    <source>
        <strain evidence="1 2">YL15</strain>
    </source>
</reference>
<proteinExistence type="predicted"/>
<organism evidence="1 2">
    <name type="scientific">Acidithiobacillus ferrivorans</name>
    <dbReference type="NCBI Taxonomy" id="160808"/>
    <lineage>
        <taxon>Bacteria</taxon>
        <taxon>Pseudomonadati</taxon>
        <taxon>Pseudomonadota</taxon>
        <taxon>Acidithiobacillia</taxon>
        <taxon>Acidithiobacillales</taxon>
        <taxon>Acidithiobacillaceae</taxon>
        <taxon>Acidithiobacillus</taxon>
    </lineage>
</organism>
<dbReference type="AlphaFoldDB" id="A0A1B9BZF4"/>
<comment type="caution">
    <text evidence="1">The sequence shown here is derived from an EMBL/GenBank/DDBJ whole genome shotgun (WGS) entry which is preliminary data.</text>
</comment>
<evidence type="ECO:0000313" key="1">
    <source>
        <dbReference type="EMBL" id="OCB03097.1"/>
    </source>
</evidence>
<dbReference type="Proteomes" id="UP000093129">
    <property type="component" value="Unassembled WGS sequence"/>
</dbReference>
<accession>A0A1B9BZF4</accession>
<name>A0A1B9BZF4_9PROT</name>